<proteinExistence type="predicted"/>
<organism evidence="2 3">
    <name type="scientific">Turnera subulata</name>
    <dbReference type="NCBI Taxonomy" id="218843"/>
    <lineage>
        <taxon>Eukaryota</taxon>
        <taxon>Viridiplantae</taxon>
        <taxon>Streptophyta</taxon>
        <taxon>Embryophyta</taxon>
        <taxon>Tracheophyta</taxon>
        <taxon>Spermatophyta</taxon>
        <taxon>Magnoliopsida</taxon>
        <taxon>eudicotyledons</taxon>
        <taxon>Gunneridae</taxon>
        <taxon>Pentapetalae</taxon>
        <taxon>rosids</taxon>
        <taxon>fabids</taxon>
        <taxon>Malpighiales</taxon>
        <taxon>Passifloraceae</taxon>
        <taxon>Turnera</taxon>
    </lineage>
</organism>
<protein>
    <submittedName>
        <fullName evidence="2">Uncharacterized protein</fullName>
    </submittedName>
</protein>
<dbReference type="EMBL" id="JAKUCV010000952">
    <property type="protein sequence ID" value="KAJ4848256.1"/>
    <property type="molecule type" value="Genomic_DNA"/>
</dbReference>
<feature type="compositionally biased region" description="Low complexity" evidence="1">
    <location>
        <begin position="8"/>
        <end position="20"/>
    </location>
</feature>
<gene>
    <name evidence="2" type="ORF">Tsubulata_043088</name>
</gene>
<evidence type="ECO:0000313" key="2">
    <source>
        <dbReference type="EMBL" id="KAJ4848256.1"/>
    </source>
</evidence>
<reference evidence="2" key="2">
    <citation type="journal article" date="2023" name="Plants (Basel)">
        <title>Annotation of the Turnera subulata (Passifloraceae) Draft Genome Reveals the S-Locus Evolved after the Divergence of Turneroideae from Passifloroideae in a Stepwise Manner.</title>
        <authorList>
            <person name="Henning P.M."/>
            <person name="Roalson E.H."/>
            <person name="Mir W."/>
            <person name="McCubbin A.G."/>
            <person name="Shore J.S."/>
        </authorList>
    </citation>
    <scope>NUCLEOTIDE SEQUENCE</scope>
    <source>
        <strain evidence="2">F60SS</strain>
    </source>
</reference>
<evidence type="ECO:0000256" key="1">
    <source>
        <dbReference type="SAM" id="MobiDB-lite"/>
    </source>
</evidence>
<reference evidence="2" key="1">
    <citation type="submission" date="2022-02" db="EMBL/GenBank/DDBJ databases">
        <authorList>
            <person name="Henning P.M."/>
            <person name="McCubbin A.G."/>
            <person name="Shore J.S."/>
        </authorList>
    </citation>
    <scope>NUCLEOTIDE SEQUENCE</scope>
    <source>
        <strain evidence="2">F60SS</strain>
        <tissue evidence="2">Leaves</tissue>
    </source>
</reference>
<keyword evidence="3" id="KW-1185">Reference proteome</keyword>
<feature type="region of interest" description="Disordered" evidence="1">
    <location>
        <begin position="225"/>
        <end position="259"/>
    </location>
</feature>
<feature type="region of interest" description="Disordered" evidence="1">
    <location>
        <begin position="1"/>
        <end position="20"/>
    </location>
</feature>
<name>A0A9Q0GH36_9ROSI</name>
<sequence length="472" mass="52044">MASSHHPSFASADAGSSTSGSAVVSRSDIISTEICLVNDDADPSLATGDADPSEEMVLGHPQPFKGDEVFEEGEKALYTRATLPGAFKKRAKLWVQYGKMHLSAIQVKALNYRAREGEKTITEHVFNEGGWDSIPERGMFILTIFTGGKKKPSSGEGQSVLYTKVQLPGIYGEAVKLWVKSGVTFFGEEIKKGVAEQGHNIHMGEKNDSLMLMFISRLNDTGSLSLPLKRNPEQPQPSMAAHLPSGSTDGGSSSAGNASVVLGEPQPFNGYSAFKKGERLKYTKVELPGFFKRDVKLWVKFGELYLMAMEMKPKALKSSNRRDAMKTHYYNHGRGASMYNGSLFLSLARREDAIPSGKTNRRDAMKTHYYNHGRGASMYNGSLFLSLARREDAIPSDEKNTFYSKVELPSVYGESAKMWVRSDDIVVNSLDIKAEDACSRWEQTPSLKMDDDGGKIDDSLTVVLVFNPKMRE</sequence>
<comment type="caution">
    <text evidence="2">The sequence shown here is derived from an EMBL/GenBank/DDBJ whole genome shotgun (WGS) entry which is preliminary data.</text>
</comment>
<feature type="compositionally biased region" description="Low complexity" evidence="1">
    <location>
        <begin position="245"/>
        <end position="259"/>
    </location>
</feature>
<accession>A0A9Q0GH36</accession>
<dbReference type="Proteomes" id="UP001141552">
    <property type="component" value="Unassembled WGS sequence"/>
</dbReference>
<dbReference type="AlphaFoldDB" id="A0A9Q0GH36"/>
<evidence type="ECO:0000313" key="3">
    <source>
        <dbReference type="Proteomes" id="UP001141552"/>
    </source>
</evidence>